<reference evidence="1" key="2">
    <citation type="journal article" date="2014" name="ISME J.">
        <title>Microbial stratification in low pH oxic and suboxic macroscopic growths along an acid mine drainage.</title>
        <authorList>
            <person name="Mendez-Garcia C."/>
            <person name="Mesa V."/>
            <person name="Sprenger R.R."/>
            <person name="Richter M."/>
            <person name="Diez M.S."/>
            <person name="Solano J."/>
            <person name="Bargiela R."/>
            <person name="Golyshina O.V."/>
            <person name="Manteca A."/>
            <person name="Ramos J.L."/>
            <person name="Gallego J.R."/>
            <person name="Llorente I."/>
            <person name="Martins Dos Santos V.A."/>
            <person name="Jensen O.N."/>
            <person name="Pelaez A.I."/>
            <person name="Sanchez J."/>
            <person name="Ferrer M."/>
        </authorList>
    </citation>
    <scope>NUCLEOTIDE SEQUENCE</scope>
</reference>
<dbReference type="AlphaFoldDB" id="T0Z826"/>
<gene>
    <name evidence="1" type="ORF">B1A_22087</name>
</gene>
<evidence type="ECO:0000313" key="1">
    <source>
        <dbReference type="EMBL" id="EQD25925.1"/>
    </source>
</evidence>
<organism evidence="1">
    <name type="scientific">mine drainage metagenome</name>
    <dbReference type="NCBI Taxonomy" id="410659"/>
    <lineage>
        <taxon>unclassified sequences</taxon>
        <taxon>metagenomes</taxon>
        <taxon>ecological metagenomes</taxon>
    </lineage>
</organism>
<protein>
    <submittedName>
        <fullName evidence="1">Cytochrome b/b6 domain protein</fullName>
    </submittedName>
</protein>
<sequence length="154" mass="16793">GPFHPQTLLGVSIPINTSMLDVVHPLTMALPLDPALKAPLTRWNQATDTQRQGWIQTYLGALQKARVLGGQVILPRAADGPVPAMLSALRSLAVGGLMSGALDRLTPVYRYDVAPSLLFLQGTALTRMAQRYDLLGPEWGIMHDELGYPGPWWL</sequence>
<feature type="non-terminal residue" evidence="1">
    <location>
        <position position="154"/>
    </location>
</feature>
<proteinExistence type="predicted"/>
<name>T0Z826_9ZZZZ</name>
<feature type="non-terminal residue" evidence="1">
    <location>
        <position position="1"/>
    </location>
</feature>
<dbReference type="EMBL" id="AUZX01016333">
    <property type="protein sequence ID" value="EQD25925.1"/>
    <property type="molecule type" value="Genomic_DNA"/>
</dbReference>
<reference evidence="1" key="1">
    <citation type="submission" date="2013-08" db="EMBL/GenBank/DDBJ databases">
        <authorList>
            <person name="Mendez C."/>
            <person name="Richter M."/>
            <person name="Ferrer M."/>
            <person name="Sanchez J."/>
        </authorList>
    </citation>
    <scope>NUCLEOTIDE SEQUENCE</scope>
</reference>
<comment type="caution">
    <text evidence="1">The sequence shown here is derived from an EMBL/GenBank/DDBJ whole genome shotgun (WGS) entry which is preliminary data.</text>
</comment>
<accession>T0Z826</accession>